<comment type="catalytic activity">
    <reaction evidence="7">
        <text>diphthine methyl ester-[translation elongation factor 2] + H2O = diphthine-[translation elongation factor 2] + methanol + H(+)</text>
        <dbReference type="Rhea" id="RHEA:42656"/>
        <dbReference type="Rhea" id="RHEA-COMP:10172"/>
        <dbReference type="Rhea" id="RHEA-COMP:10173"/>
        <dbReference type="ChEBI" id="CHEBI:15377"/>
        <dbReference type="ChEBI" id="CHEBI:15378"/>
        <dbReference type="ChEBI" id="CHEBI:17790"/>
        <dbReference type="ChEBI" id="CHEBI:79005"/>
        <dbReference type="ChEBI" id="CHEBI:82696"/>
        <dbReference type="EC" id="3.1.1.97"/>
    </reaction>
</comment>
<keyword evidence="4" id="KW-0378">Hydrolase</keyword>
<dbReference type="eggNOG" id="KOG0280">
    <property type="taxonomic scope" value="Eukaryota"/>
</dbReference>
<sequence length="388" mass="43384">MTSTVTTRTHVRIDTEYSADAVEFCPIHPFTHVVAVGTYQVVKDGNLWSPDANGNIKETTTEIAEDKGNFNTGRLGRLLLFGLTESGENEESIVAKEVFRMETGAILDMKWSHHPVDGQAYLGLVDALGQTQLLGLNEGSEELVPKASHSNGKDGVLSLSLDWSNRVNNSDPRIIISESDGNIARLSITGGSIVRSEEWHAHEFEAWISAFNYWETEIVYTGGDDCTLKGWDLRMNPASPTFTNRRHQAGVCSIQSHPHRQHILATGSYDESIMIWDTRKMRTPLLEHHTGGGVWRLKWHPTDPGQLLAACMHNGFHILNVDTDATRCETVCSYMEHTSLAYGADWCYSNLKPKLEETSVRKSAKDTLGTCSFYDHIFHVWDVAQPLR</sequence>
<dbReference type="OrthoDB" id="1930760at2759"/>
<organism evidence="9 10">
    <name type="scientific">Spizellomyces punctatus (strain DAOM BR117)</name>
    <dbReference type="NCBI Taxonomy" id="645134"/>
    <lineage>
        <taxon>Eukaryota</taxon>
        <taxon>Fungi</taxon>
        <taxon>Fungi incertae sedis</taxon>
        <taxon>Chytridiomycota</taxon>
        <taxon>Chytridiomycota incertae sedis</taxon>
        <taxon>Chytridiomycetes</taxon>
        <taxon>Spizellomycetales</taxon>
        <taxon>Spizellomycetaceae</taxon>
        <taxon>Spizellomyces</taxon>
    </lineage>
</organism>
<dbReference type="Proteomes" id="UP000053201">
    <property type="component" value="Unassembled WGS sequence"/>
</dbReference>
<keyword evidence="3" id="KW-0677">Repeat</keyword>
<keyword evidence="2 8" id="KW-0853">WD repeat</keyword>
<dbReference type="SMART" id="SM00320">
    <property type="entry name" value="WD40"/>
    <property type="match status" value="4"/>
</dbReference>
<protein>
    <recommendedName>
        <fullName evidence="6">methylated diphthine methylhydrolase</fullName>
        <ecNumber evidence="6">3.1.1.97</ecNumber>
    </recommendedName>
</protein>
<evidence type="ECO:0000256" key="4">
    <source>
        <dbReference type="ARBA" id="ARBA00022801"/>
    </source>
</evidence>
<keyword evidence="10" id="KW-1185">Reference proteome</keyword>
<dbReference type="InterPro" id="IPR019775">
    <property type="entry name" value="WD40_repeat_CS"/>
</dbReference>
<dbReference type="GO" id="GO:0005737">
    <property type="term" value="C:cytoplasm"/>
    <property type="evidence" value="ECO:0007669"/>
    <property type="project" value="TreeGrafter"/>
</dbReference>
<dbReference type="PANTHER" id="PTHR46042:SF1">
    <property type="entry name" value="DIPHTHINE METHYLTRANSFERASE"/>
    <property type="match status" value="1"/>
</dbReference>
<dbReference type="InterPro" id="IPR015943">
    <property type="entry name" value="WD40/YVTN_repeat-like_dom_sf"/>
</dbReference>
<evidence type="ECO:0000256" key="7">
    <source>
        <dbReference type="ARBA" id="ARBA00047551"/>
    </source>
</evidence>
<dbReference type="EMBL" id="KQ257451">
    <property type="protein sequence ID" value="KND04073.1"/>
    <property type="molecule type" value="Genomic_DNA"/>
</dbReference>
<evidence type="ECO:0000313" key="10">
    <source>
        <dbReference type="Proteomes" id="UP000053201"/>
    </source>
</evidence>
<dbReference type="GO" id="GO:0017183">
    <property type="term" value="P:protein histidyl modification to diphthamide"/>
    <property type="evidence" value="ECO:0007669"/>
    <property type="project" value="TreeGrafter"/>
</dbReference>
<dbReference type="GeneID" id="27685173"/>
<dbReference type="RefSeq" id="XP_016612112.1">
    <property type="nucleotide sequence ID" value="XM_016749833.1"/>
</dbReference>
<dbReference type="PROSITE" id="PS50294">
    <property type="entry name" value="WD_REPEATS_REGION"/>
    <property type="match status" value="1"/>
</dbReference>
<dbReference type="InParanoid" id="A0A0L0HSK0"/>
<dbReference type="Gene3D" id="2.130.10.10">
    <property type="entry name" value="YVTN repeat-like/Quinoprotein amine dehydrogenase"/>
    <property type="match status" value="1"/>
</dbReference>
<reference evidence="9 10" key="1">
    <citation type="submission" date="2009-08" db="EMBL/GenBank/DDBJ databases">
        <title>The Genome Sequence of Spizellomyces punctatus strain DAOM BR117.</title>
        <authorList>
            <consortium name="The Broad Institute Genome Sequencing Platform"/>
            <person name="Russ C."/>
            <person name="Cuomo C."/>
            <person name="Shea T."/>
            <person name="Young S.K."/>
            <person name="Zeng Q."/>
            <person name="Koehrsen M."/>
            <person name="Haas B."/>
            <person name="Borodovsky M."/>
            <person name="Guigo R."/>
            <person name="Alvarado L."/>
            <person name="Berlin A."/>
            <person name="Bochicchio J."/>
            <person name="Borenstein D."/>
            <person name="Chapman S."/>
            <person name="Chen Z."/>
            <person name="Engels R."/>
            <person name="Freedman E."/>
            <person name="Gellesch M."/>
            <person name="Goldberg J."/>
            <person name="Griggs A."/>
            <person name="Gujja S."/>
            <person name="Heiman D."/>
            <person name="Hepburn T."/>
            <person name="Howarth C."/>
            <person name="Jen D."/>
            <person name="Larson L."/>
            <person name="Lewis B."/>
            <person name="Mehta T."/>
            <person name="Park D."/>
            <person name="Pearson M."/>
            <person name="Roberts A."/>
            <person name="Saif S."/>
            <person name="Shenoy N."/>
            <person name="Sisk P."/>
            <person name="Stolte C."/>
            <person name="Sykes S."/>
            <person name="Thomson T."/>
            <person name="Walk T."/>
            <person name="White J."/>
            <person name="Yandava C."/>
            <person name="Burger G."/>
            <person name="Gray M.W."/>
            <person name="Holland P.W.H."/>
            <person name="King N."/>
            <person name="Lang F.B.F."/>
            <person name="Roger A.J."/>
            <person name="Ruiz-Trillo I."/>
            <person name="Lander E."/>
            <person name="Nusbaum C."/>
        </authorList>
    </citation>
    <scope>NUCLEOTIDE SEQUENCE [LARGE SCALE GENOMIC DNA]</scope>
    <source>
        <strain evidence="9 10">DAOM BR117</strain>
    </source>
</reference>
<evidence type="ECO:0000256" key="6">
    <source>
        <dbReference type="ARBA" id="ARBA00039131"/>
    </source>
</evidence>
<dbReference type="STRING" id="645134.A0A0L0HSK0"/>
<evidence type="ECO:0000256" key="1">
    <source>
        <dbReference type="ARBA" id="ARBA00005156"/>
    </source>
</evidence>
<proteinExistence type="inferred from homology"/>
<name>A0A0L0HSK0_SPIPD</name>
<dbReference type="EC" id="3.1.1.97" evidence="6"/>
<dbReference type="InterPro" id="IPR001680">
    <property type="entry name" value="WD40_rpt"/>
</dbReference>
<evidence type="ECO:0000313" key="9">
    <source>
        <dbReference type="EMBL" id="KND04073.1"/>
    </source>
</evidence>
<dbReference type="GO" id="GO:0061685">
    <property type="term" value="F:diphthine methylesterase activity"/>
    <property type="evidence" value="ECO:0007669"/>
    <property type="project" value="UniProtKB-EC"/>
</dbReference>
<evidence type="ECO:0000256" key="8">
    <source>
        <dbReference type="PROSITE-ProRule" id="PRU00221"/>
    </source>
</evidence>
<evidence type="ECO:0000256" key="2">
    <source>
        <dbReference type="ARBA" id="ARBA00022574"/>
    </source>
</evidence>
<dbReference type="PANTHER" id="PTHR46042">
    <property type="entry name" value="DIPHTHINE METHYLTRANSFERASE"/>
    <property type="match status" value="1"/>
</dbReference>
<accession>A0A0L0HSK0</accession>
<evidence type="ECO:0000256" key="5">
    <source>
        <dbReference type="ARBA" id="ARBA00038092"/>
    </source>
</evidence>
<comment type="similarity">
    <text evidence="5">Belongs to the DPH7 family.</text>
</comment>
<dbReference type="OMA" id="LDMKWLP"/>
<gene>
    <name evidence="9" type="ORF">SPPG_01515</name>
</gene>
<feature type="repeat" description="WD" evidence="8">
    <location>
        <begin position="244"/>
        <end position="286"/>
    </location>
</feature>
<dbReference type="PROSITE" id="PS50082">
    <property type="entry name" value="WD_REPEATS_2"/>
    <property type="match status" value="1"/>
</dbReference>
<evidence type="ECO:0000256" key="3">
    <source>
        <dbReference type="ARBA" id="ARBA00022737"/>
    </source>
</evidence>
<dbReference type="PROSITE" id="PS00678">
    <property type="entry name" value="WD_REPEATS_1"/>
    <property type="match status" value="1"/>
</dbReference>
<dbReference type="AlphaFoldDB" id="A0A0L0HSK0"/>
<dbReference type="InterPro" id="IPR036322">
    <property type="entry name" value="WD40_repeat_dom_sf"/>
</dbReference>
<dbReference type="InterPro" id="IPR052415">
    <property type="entry name" value="Diphthine_MTase"/>
</dbReference>
<dbReference type="SUPFAM" id="SSF50978">
    <property type="entry name" value="WD40 repeat-like"/>
    <property type="match status" value="1"/>
</dbReference>
<comment type="pathway">
    <text evidence="1">Protein modification; peptidyl-diphthamide biosynthesis.</text>
</comment>
<dbReference type="Pfam" id="PF00400">
    <property type="entry name" value="WD40"/>
    <property type="match status" value="1"/>
</dbReference>
<dbReference type="FunCoup" id="A0A0L0HSK0">
    <property type="interactions" value="911"/>
</dbReference>
<dbReference type="VEuPathDB" id="FungiDB:SPPG_01515"/>